<comment type="caution">
    <text evidence="1">The sequence shown here is derived from an EMBL/GenBank/DDBJ whole genome shotgun (WGS) entry which is preliminary data.</text>
</comment>
<organism evidence="1 2">
    <name type="scientific">Sphingopyxis macrogoltabida</name>
    <name type="common">Sphingomonas macrogoltabidus</name>
    <dbReference type="NCBI Taxonomy" id="33050"/>
    <lineage>
        <taxon>Bacteria</taxon>
        <taxon>Pseudomonadati</taxon>
        <taxon>Pseudomonadota</taxon>
        <taxon>Alphaproteobacteria</taxon>
        <taxon>Sphingomonadales</taxon>
        <taxon>Sphingomonadaceae</taxon>
        <taxon>Sphingopyxis</taxon>
    </lineage>
</organism>
<dbReference type="Proteomes" id="UP000248597">
    <property type="component" value="Unassembled WGS sequence"/>
</dbReference>
<accession>A0A2W5MSN9</accession>
<sequence>MGAALALGLASAASAQTVSELDRADARCFLSALNFKTMKMNGEAITGSQAAVLDMMSAFYIGRLRSRQPASTPIAAIITPDMVRDVQARLPRVFGPCLEGWKQYSADLGATGDILKTVEDGN</sequence>
<gene>
    <name evidence="1" type="ORF">DI569_07090</name>
</gene>
<evidence type="ECO:0000313" key="1">
    <source>
        <dbReference type="EMBL" id="PZQ22807.1"/>
    </source>
</evidence>
<name>A0A2W5MSN9_SPHMC</name>
<protein>
    <submittedName>
        <fullName evidence="1">Uncharacterized protein</fullName>
    </submittedName>
</protein>
<dbReference type="AlphaFoldDB" id="A0A2W5MSN9"/>
<reference evidence="1 2" key="1">
    <citation type="submission" date="2017-08" db="EMBL/GenBank/DDBJ databases">
        <title>Infants hospitalized years apart are colonized by the same room-sourced microbial strains.</title>
        <authorList>
            <person name="Brooks B."/>
            <person name="Olm M.R."/>
            <person name="Firek B.A."/>
            <person name="Baker R."/>
            <person name="Thomas B.C."/>
            <person name="Morowitz M.J."/>
            <person name="Banfield J.F."/>
        </authorList>
    </citation>
    <scope>NUCLEOTIDE SEQUENCE [LARGE SCALE GENOMIC DNA]</scope>
    <source>
        <strain evidence="1">S2_005_003_R2_47</strain>
    </source>
</reference>
<dbReference type="EMBL" id="QFPJ01000012">
    <property type="protein sequence ID" value="PZQ22807.1"/>
    <property type="molecule type" value="Genomic_DNA"/>
</dbReference>
<evidence type="ECO:0000313" key="2">
    <source>
        <dbReference type="Proteomes" id="UP000248597"/>
    </source>
</evidence>
<proteinExistence type="predicted"/>